<organism evidence="6 7">
    <name type="scientific">Candidatus Terasakiella magnetica</name>
    <dbReference type="NCBI Taxonomy" id="1867952"/>
    <lineage>
        <taxon>Bacteria</taxon>
        <taxon>Pseudomonadati</taxon>
        <taxon>Pseudomonadota</taxon>
        <taxon>Alphaproteobacteria</taxon>
        <taxon>Rhodospirillales</taxon>
        <taxon>Terasakiellaceae</taxon>
        <taxon>Terasakiella</taxon>
    </lineage>
</organism>
<dbReference type="InterPro" id="IPR043129">
    <property type="entry name" value="ATPase_NBD"/>
</dbReference>
<keyword evidence="7" id="KW-1185">Reference proteome</keyword>
<dbReference type="OrthoDB" id="245310at2"/>
<dbReference type="STRING" id="1867952.MTBPR1_180003"/>
<evidence type="ECO:0000313" key="6">
    <source>
        <dbReference type="EMBL" id="SCA56090.1"/>
    </source>
</evidence>
<dbReference type="GO" id="GO:0005524">
    <property type="term" value="F:ATP binding"/>
    <property type="evidence" value="ECO:0007669"/>
    <property type="project" value="UniProtKB-KW"/>
</dbReference>
<evidence type="ECO:0000313" key="7">
    <source>
        <dbReference type="Proteomes" id="UP000231658"/>
    </source>
</evidence>
<name>A0A1C3RFN3_9PROT</name>
<dbReference type="Gene3D" id="3.30.420.40">
    <property type="match status" value="2"/>
</dbReference>
<dbReference type="Proteomes" id="UP000231658">
    <property type="component" value="Unassembled WGS sequence"/>
</dbReference>
<dbReference type="InterPro" id="IPR056546">
    <property type="entry name" value="MreB_MamK-like"/>
</dbReference>
<evidence type="ECO:0000256" key="4">
    <source>
        <dbReference type="ARBA" id="ARBA00022840"/>
    </source>
</evidence>
<dbReference type="NCBIfam" id="NF040964">
    <property type="entry name" value="MamK"/>
    <property type="match status" value="1"/>
</dbReference>
<dbReference type="AlphaFoldDB" id="A0A1C3RFN3"/>
<feature type="compositionally biased region" description="Polar residues" evidence="5">
    <location>
        <begin position="1"/>
        <end position="17"/>
    </location>
</feature>
<dbReference type="EMBL" id="FLYE01000010">
    <property type="protein sequence ID" value="SCA56090.1"/>
    <property type="molecule type" value="Genomic_DNA"/>
</dbReference>
<dbReference type="SUPFAM" id="SSF53067">
    <property type="entry name" value="Actin-like ATPase domain"/>
    <property type="match status" value="2"/>
</dbReference>
<dbReference type="RefSeq" id="WP_083222945.1">
    <property type="nucleotide sequence ID" value="NZ_FLYE01000010.1"/>
</dbReference>
<dbReference type="InterPro" id="IPR004000">
    <property type="entry name" value="Actin"/>
</dbReference>
<protein>
    <submittedName>
        <fullName evidence="6">Magnetosome protein MamK (MreB-actin-like)</fullName>
    </submittedName>
</protein>
<reference evidence="6 7" key="1">
    <citation type="submission" date="2016-07" db="EMBL/GenBank/DDBJ databases">
        <authorList>
            <person name="Lefevre C.T."/>
        </authorList>
    </citation>
    <scope>NUCLEOTIDE SEQUENCE [LARGE SCALE GENOMIC DNA]</scope>
    <source>
        <strain evidence="6">PR1</strain>
    </source>
</reference>
<evidence type="ECO:0000256" key="2">
    <source>
        <dbReference type="ARBA" id="ARBA00022490"/>
    </source>
</evidence>
<evidence type="ECO:0000256" key="5">
    <source>
        <dbReference type="SAM" id="MobiDB-lite"/>
    </source>
</evidence>
<keyword evidence="2" id="KW-0963">Cytoplasm</keyword>
<evidence type="ECO:0000256" key="3">
    <source>
        <dbReference type="ARBA" id="ARBA00022741"/>
    </source>
</evidence>
<comment type="subcellular location">
    <subcellularLocation>
        <location evidence="1">Cytoplasm</location>
    </subcellularLocation>
</comment>
<keyword evidence="4" id="KW-0067">ATP-binding</keyword>
<gene>
    <name evidence="6" type="primary">mamK</name>
    <name evidence="6" type="ORF">MTBPR1_180003</name>
</gene>
<feature type="region of interest" description="Disordered" evidence="5">
    <location>
        <begin position="1"/>
        <end position="21"/>
    </location>
</feature>
<dbReference type="GO" id="GO:0005737">
    <property type="term" value="C:cytoplasm"/>
    <property type="evidence" value="ECO:0007669"/>
    <property type="project" value="UniProtKB-SubCell"/>
</dbReference>
<evidence type="ECO:0000256" key="1">
    <source>
        <dbReference type="ARBA" id="ARBA00004496"/>
    </source>
</evidence>
<dbReference type="PANTHER" id="PTHR42749">
    <property type="entry name" value="CELL SHAPE-DETERMINING PROTEIN MREB"/>
    <property type="match status" value="1"/>
</dbReference>
<proteinExistence type="predicted"/>
<dbReference type="Pfam" id="PF06723">
    <property type="entry name" value="MreB_Mbl"/>
    <property type="match status" value="1"/>
</dbReference>
<keyword evidence="3" id="KW-0547">Nucleotide-binding</keyword>
<dbReference type="SMART" id="SM00268">
    <property type="entry name" value="ACTIN"/>
    <property type="match status" value="1"/>
</dbReference>
<dbReference type="PANTHER" id="PTHR42749:SF1">
    <property type="entry name" value="CELL SHAPE-DETERMINING PROTEIN MREB"/>
    <property type="match status" value="1"/>
</dbReference>
<sequence length="358" mass="38690">MSSTNDSWAVGNETSTTDGEETPLLIGFDFGTSYTAVMSNRGHQQVFRSVVGYPKDMIGVKLLGEPYVVGDAAFEKRSFVDLRSPLKDGVLREYVERDMEVARDFVDHTINSIAKDGDEVAVIVGVPARASNTNKDLMVQVFEDFADTVQVISEPFLVAYGRGSLVNSLVIDIGAGTVDICALKGAMPGQKSQITINKAGNFVDEQIEELILKSHPEVQMNIHMAQAIKEKHGFVGAVDAPVMADLRVDGKPAQFDITKEISTACEMIVPGIIEGVEKLIQTCSPEDQGTMLNNIFLAGGGSRIQGLDKMIAERLVSFGDVQVSRVSDPTYAVAAGALKLAQELPPQYWDQLGSVTDN</sequence>
<dbReference type="CDD" id="cd24009">
    <property type="entry name" value="ASKHA_NBD_MamK"/>
    <property type="match status" value="1"/>
</dbReference>
<accession>A0A1C3RFN3</accession>